<evidence type="ECO:0000313" key="7">
    <source>
        <dbReference type="EMBL" id="GFR81901.1"/>
    </source>
</evidence>
<feature type="compositionally biased region" description="Basic and acidic residues" evidence="5">
    <location>
        <begin position="219"/>
        <end position="228"/>
    </location>
</feature>
<keyword evidence="8" id="KW-1185">Reference proteome</keyword>
<feature type="compositionally biased region" description="Low complexity" evidence="5">
    <location>
        <begin position="265"/>
        <end position="281"/>
    </location>
</feature>
<feature type="compositionally biased region" description="Basic and acidic residues" evidence="5">
    <location>
        <begin position="240"/>
        <end position="261"/>
    </location>
</feature>
<dbReference type="GO" id="GO:0071944">
    <property type="term" value="C:cell periphery"/>
    <property type="evidence" value="ECO:0007669"/>
    <property type="project" value="UniProtKB-ARBA"/>
</dbReference>
<keyword evidence="3 6" id="KW-1133">Transmembrane helix</keyword>
<evidence type="ECO:0000256" key="3">
    <source>
        <dbReference type="ARBA" id="ARBA00022989"/>
    </source>
</evidence>
<evidence type="ECO:0008006" key="9">
    <source>
        <dbReference type="Google" id="ProtNLM"/>
    </source>
</evidence>
<proteinExistence type="predicted"/>
<dbReference type="Proteomes" id="UP000762676">
    <property type="component" value="Unassembled WGS sequence"/>
</dbReference>
<feature type="transmembrane region" description="Helical" evidence="6">
    <location>
        <begin position="126"/>
        <end position="150"/>
    </location>
</feature>
<protein>
    <recommendedName>
        <fullName evidence="9">Immunoglobulin subtype domain-containing protein</fullName>
    </recommendedName>
</protein>
<dbReference type="PANTHER" id="PTHR15549">
    <property type="entry name" value="PAIRED IMMUNOGLOBULIN-LIKE TYPE 2 RECEPTOR"/>
    <property type="match status" value="1"/>
</dbReference>
<evidence type="ECO:0000256" key="1">
    <source>
        <dbReference type="ARBA" id="ARBA00004167"/>
    </source>
</evidence>
<keyword evidence="4 6" id="KW-0472">Membrane</keyword>
<dbReference type="PANTHER" id="PTHR15549:SF30">
    <property type="entry name" value="MID2 DOMAIN-CONTAINING PROTEIN"/>
    <property type="match status" value="1"/>
</dbReference>
<dbReference type="GO" id="GO:0016020">
    <property type="term" value="C:membrane"/>
    <property type="evidence" value="ECO:0007669"/>
    <property type="project" value="UniProtKB-SubCell"/>
</dbReference>
<evidence type="ECO:0000256" key="5">
    <source>
        <dbReference type="SAM" id="MobiDB-lite"/>
    </source>
</evidence>
<evidence type="ECO:0000256" key="2">
    <source>
        <dbReference type="ARBA" id="ARBA00022692"/>
    </source>
</evidence>
<feature type="region of interest" description="Disordered" evidence="5">
    <location>
        <begin position="200"/>
        <end position="441"/>
    </location>
</feature>
<keyword evidence="2 6" id="KW-0812">Transmembrane</keyword>
<dbReference type="CDD" id="cd12087">
    <property type="entry name" value="TM_EGFR-like"/>
    <property type="match status" value="1"/>
</dbReference>
<feature type="compositionally biased region" description="Polar residues" evidence="5">
    <location>
        <begin position="328"/>
        <end position="342"/>
    </location>
</feature>
<feature type="compositionally biased region" description="Polar residues" evidence="5">
    <location>
        <begin position="27"/>
        <end position="37"/>
    </location>
</feature>
<comment type="subcellular location">
    <subcellularLocation>
        <location evidence="1">Membrane</location>
        <topology evidence="1">Single-pass membrane protein</topology>
    </subcellularLocation>
</comment>
<dbReference type="InterPro" id="IPR051694">
    <property type="entry name" value="Immunoregulatory_rcpt-like"/>
</dbReference>
<evidence type="ECO:0000256" key="6">
    <source>
        <dbReference type="SAM" id="Phobius"/>
    </source>
</evidence>
<dbReference type="EMBL" id="BMAT01004859">
    <property type="protein sequence ID" value="GFR81901.1"/>
    <property type="molecule type" value="Genomic_DNA"/>
</dbReference>
<organism evidence="7 8">
    <name type="scientific">Elysia marginata</name>
    <dbReference type="NCBI Taxonomy" id="1093978"/>
    <lineage>
        <taxon>Eukaryota</taxon>
        <taxon>Metazoa</taxon>
        <taxon>Spiralia</taxon>
        <taxon>Lophotrochozoa</taxon>
        <taxon>Mollusca</taxon>
        <taxon>Gastropoda</taxon>
        <taxon>Heterobranchia</taxon>
        <taxon>Euthyneura</taxon>
        <taxon>Panpulmonata</taxon>
        <taxon>Sacoglossa</taxon>
        <taxon>Placobranchoidea</taxon>
        <taxon>Plakobranchidae</taxon>
        <taxon>Elysia</taxon>
    </lineage>
</organism>
<evidence type="ECO:0000256" key="4">
    <source>
        <dbReference type="ARBA" id="ARBA00023136"/>
    </source>
</evidence>
<evidence type="ECO:0000313" key="8">
    <source>
        <dbReference type="Proteomes" id="UP000762676"/>
    </source>
</evidence>
<name>A0AAV4G9U5_9GAST</name>
<feature type="compositionally biased region" description="Basic and acidic residues" evidence="5">
    <location>
        <begin position="417"/>
        <end position="441"/>
    </location>
</feature>
<sequence length="441" mass="49421">MSIYQVCTVFVQQKDNGLNPGRVARASQGQGESNNPGALSPVTVEPDPLMTRTLNRECDPVEFRSHLSLQLTEEDNGRMYICSARDGNEPEYRANETLSISAAVVEPPNGGGNPAPATSGGNDAGMIVGIVVGVLAFIVIVLLLVYFCWYRKRNDSPKGKQQSTRKEGHAFVAPCLHLHAYPFHRRGGWPFGNRRPLCFDTKPDMHTPPPVFYSKPNKPPKDERDDGTWGKIASEASDTWGRKPRYDTYDDEQDRRDDNNRRKPSSSSTGGRRGRQGSASSAVRDRDGYPSRSAYDEDDNNGYGPDSKNDSYDSYSRPRYEKRKSKEALNSQAPANTTTEVSGRSEDEASDAPLSGSYGQKPRPKRRTSRPSSASEDRDDRRGTYRRGDREREREREGERQGDPALHYAQLDLAPSSERERERGRRGGRRDQPVEYAEIRV</sequence>
<feature type="compositionally biased region" description="Basic and acidic residues" evidence="5">
    <location>
        <begin position="375"/>
        <end position="402"/>
    </location>
</feature>
<gene>
    <name evidence="7" type="ORF">ElyMa_002352200</name>
</gene>
<accession>A0AAV4G9U5</accession>
<dbReference type="AlphaFoldDB" id="A0AAV4G9U5"/>
<reference evidence="7 8" key="1">
    <citation type="journal article" date="2021" name="Elife">
        <title>Chloroplast acquisition without the gene transfer in kleptoplastic sea slugs, Plakobranchus ocellatus.</title>
        <authorList>
            <person name="Maeda T."/>
            <person name="Takahashi S."/>
            <person name="Yoshida T."/>
            <person name="Shimamura S."/>
            <person name="Takaki Y."/>
            <person name="Nagai Y."/>
            <person name="Toyoda A."/>
            <person name="Suzuki Y."/>
            <person name="Arimoto A."/>
            <person name="Ishii H."/>
            <person name="Satoh N."/>
            <person name="Nishiyama T."/>
            <person name="Hasebe M."/>
            <person name="Maruyama T."/>
            <person name="Minagawa J."/>
            <person name="Obokata J."/>
            <person name="Shigenobu S."/>
        </authorList>
    </citation>
    <scope>NUCLEOTIDE SEQUENCE [LARGE SCALE GENOMIC DNA]</scope>
</reference>
<feature type="region of interest" description="Disordered" evidence="5">
    <location>
        <begin position="17"/>
        <end position="44"/>
    </location>
</feature>
<comment type="caution">
    <text evidence="7">The sequence shown here is derived from an EMBL/GenBank/DDBJ whole genome shotgun (WGS) entry which is preliminary data.</text>
</comment>
<feature type="compositionally biased region" description="Basic and acidic residues" evidence="5">
    <location>
        <begin position="307"/>
        <end position="327"/>
    </location>
</feature>